<evidence type="ECO:0000313" key="1">
    <source>
        <dbReference type="EMBL" id="MPM46655.1"/>
    </source>
</evidence>
<protein>
    <submittedName>
        <fullName evidence="1">Uncharacterized protein</fullName>
    </submittedName>
</protein>
<name>A0A645A0C6_9ZZZZ</name>
<comment type="caution">
    <text evidence="1">The sequence shown here is derived from an EMBL/GenBank/DDBJ whole genome shotgun (WGS) entry which is preliminary data.</text>
</comment>
<gene>
    <name evidence="1" type="ORF">SDC9_93360</name>
</gene>
<dbReference type="AlphaFoldDB" id="A0A645A0C6"/>
<reference evidence="1" key="1">
    <citation type="submission" date="2019-08" db="EMBL/GenBank/DDBJ databases">
        <authorList>
            <person name="Kucharzyk K."/>
            <person name="Murdoch R.W."/>
            <person name="Higgins S."/>
            <person name="Loffler F."/>
        </authorList>
    </citation>
    <scope>NUCLEOTIDE SEQUENCE</scope>
</reference>
<organism evidence="1">
    <name type="scientific">bioreactor metagenome</name>
    <dbReference type="NCBI Taxonomy" id="1076179"/>
    <lineage>
        <taxon>unclassified sequences</taxon>
        <taxon>metagenomes</taxon>
        <taxon>ecological metagenomes</taxon>
    </lineage>
</organism>
<proteinExistence type="predicted"/>
<dbReference type="EMBL" id="VSSQ01011362">
    <property type="protein sequence ID" value="MPM46655.1"/>
    <property type="molecule type" value="Genomic_DNA"/>
</dbReference>
<accession>A0A645A0C6</accession>
<sequence>MAPAICVWATLAVALPSEPIAAVTAAVAVPPEVVGCVTAGVEAEPEPPVSPSPLSTVPAAGMEGLAEVTVTPVPPCSPAPL</sequence>